<protein>
    <recommendedName>
        <fullName evidence="2">Mannosyl-3-phosphoglycerate synthase</fullName>
    </recommendedName>
</protein>
<dbReference type="Gene3D" id="3.90.550.10">
    <property type="entry name" value="Spore Coat Polysaccharide Biosynthesis Protein SpsA, Chain A"/>
    <property type="match status" value="1"/>
</dbReference>
<evidence type="ECO:0008006" key="2">
    <source>
        <dbReference type="Google" id="ProtNLM"/>
    </source>
</evidence>
<sequence length="330" mass="36800">EKLKLFEGVVSGIPHDCLVIVVSNSSIGKINRFKMEGDALRQLCRFTHREALIVHQKDPAIAEAAVEAGYNELLGEDGLVRDGKSEAMIIGMLMAKVAEKEYVGFIDADNYFPGAVFEYVRNYAAGFSLAQSPYSMVRILWHYKPKISGGMYFRKWGRVSEITNRHLNALISAKTGFETDVVKTGNAGEHAMSMSLAQVLPYASGYAVEPQELVSIFENFSGILPTRERKIMEEGIDIFQIETRNPHLHEEKGAEHIQEMLLLALGSIYYSPLADNEAEQLILAELVHQGALKEGEEPPPIHVNPPLKKVEISKFISAIGDTFDKYHVLH</sequence>
<feature type="non-terminal residue" evidence="1">
    <location>
        <position position="1"/>
    </location>
</feature>
<evidence type="ECO:0000313" key="1">
    <source>
        <dbReference type="EMBL" id="GAI10147.1"/>
    </source>
</evidence>
<dbReference type="InterPro" id="IPR012812">
    <property type="entry name" value="Osmo_MPG_synth"/>
</dbReference>
<organism evidence="1">
    <name type="scientific">marine sediment metagenome</name>
    <dbReference type="NCBI Taxonomy" id="412755"/>
    <lineage>
        <taxon>unclassified sequences</taxon>
        <taxon>metagenomes</taxon>
        <taxon>ecological metagenomes</taxon>
    </lineage>
</organism>
<accession>X1KSU0</accession>
<dbReference type="EMBL" id="BARV01007598">
    <property type="protein sequence ID" value="GAI10147.1"/>
    <property type="molecule type" value="Genomic_DNA"/>
</dbReference>
<name>X1KSU0_9ZZZZ</name>
<dbReference type="InterPro" id="IPR029044">
    <property type="entry name" value="Nucleotide-diphossugar_trans"/>
</dbReference>
<proteinExistence type="predicted"/>
<dbReference type="Pfam" id="PF09488">
    <property type="entry name" value="Osmo_MPGsynth"/>
    <property type="match status" value="1"/>
</dbReference>
<dbReference type="GO" id="GO:0050504">
    <property type="term" value="F:mannosyl-3-phosphoglycerate synthase activity"/>
    <property type="evidence" value="ECO:0007669"/>
    <property type="project" value="InterPro"/>
</dbReference>
<dbReference type="NCBIfam" id="TIGR02460">
    <property type="entry name" value="osmo_MPGsynth"/>
    <property type="match status" value="1"/>
</dbReference>
<comment type="caution">
    <text evidence="1">The sequence shown here is derived from an EMBL/GenBank/DDBJ whole genome shotgun (WGS) entry which is preliminary data.</text>
</comment>
<dbReference type="GO" id="GO:0005737">
    <property type="term" value="C:cytoplasm"/>
    <property type="evidence" value="ECO:0007669"/>
    <property type="project" value="InterPro"/>
</dbReference>
<reference evidence="1" key="1">
    <citation type="journal article" date="2014" name="Front. Microbiol.">
        <title>High frequency of phylogenetically diverse reductive dehalogenase-homologous genes in deep subseafloor sedimentary metagenomes.</title>
        <authorList>
            <person name="Kawai M."/>
            <person name="Futagami T."/>
            <person name="Toyoda A."/>
            <person name="Takaki Y."/>
            <person name="Nishi S."/>
            <person name="Hori S."/>
            <person name="Arai W."/>
            <person name="Tsubouchi T."/>
            <person name="Morono Y."/>
            <person name="Uchiyama I."/>
            <person name="Ito T."/>
            <person name="Fujiyama A."/>
            <person name="Inagaki F."/>
            <person name="Takami H."/>
        </authorList>
    </citation>
    <scope>NUCLEOTIDE SEQUENCE</scope>
    <source>
        <strain evidence="1">Expedition CK06-06</strain>
    </source>
</reference>
<dbReference type="GO" id="GO:0051479">
    <property type="term" value="P:mannosylglycerate biosynthetic process"/>
    <property type="evidence" value="ECO:0007669"/>
    <property type="project" value="InterPro"/>
</dbReference>
<dbReference type="AlphaFoldDB" id="X1KSU0"/>
<gene>
    <name evidence="1" type="ORF">S06H3_15436</name>
</gene>